<feature type="repeat" description="PPR" evidence="3">
    <location>
        <begin position="292"/>
        <end position="326"/>
    </location>
</feature>
<feature type="repeat" description="PPR" evidence="3">
    <location>
        <begin position="257"/>
        <end position="291"/>
    </location>
</feature>
<dbReference type="Proteomes" id="UP000516314">
    <property type="component" value="Chromosome 1"/>
</dbReference>
<gene>
    <name evidence="4" type="ORF">AT9943_LOCUS818</name>
</gene>
<evidence type="ECO:0000256" key="3">
    <source>
        <dbReference type="PROSITE-ProRule" id="PRU00708"/>
    </source>
</evidence>
<evidence type="ECO:0000256" key="1">
    <source>
        <dbReference type="ARBA" id="ARBA00007626"/>
    </source>
</evidence>
<feature type="repeat" description="PPR" evidence="3">
    <location>
        <begin position="187"/>
        <end position="221"/>
    </location>
</feature>
<dbReference type="Pfam" id="PF13041">
    <property type="entry name" value="PPR_2"/>
    <property type="match status" value="3"/>
</dbReference>
<dbReference type="NCBIfam" id="TIGR00756">
    <property type="entry name" value="PPR"/>
    <property type="match status" value="5"/>
</dbReference>
<dbReference type="InterPro" id="IPR002885">
    <property type="entry name" value="PPR_rpt"/>
</dbReference>
<name>A0A7G2DT95_ARATH</name>
<proteinExistence type="inferred from homology"/>
<dbReference type="PANTHER" id="PTHR47941">
    <property type="entry name" value="PENTATRICOPEPTIDE REPEAT-CONTAINING PROTEIN 3, MITOCHONDRIAL"/>
    <property type="match status" value="1"/>
</dbReference>
<comment type="similarity">
    <text evidence="1">Belongs to the PPR family. P subfamily.</text>
</comment>
<evidence type="ECO:0000256" key="2">
    <source>
        <dbReference type="ARBA" id="ARBA00022737"/>
    </source>
</evidence>
<accession>A0A7G2DT95</accession>
<dbReference type="InterPro" id="IPR011990">
    <property type="entry name" value="TPR-like_helical_dom_sf"/>
</dbReference>
<dbReference type="Gene3D" id="1.25.40.10">
    <property type="entry name" value="Tetratricopeptide repeat domain"/>
    <property type="match status" value="3"/>
</dbReference>
<evidence type="ECO:0000313" key="5">
    <source>
        <dbReference type="Proteomes" id="UP000516314"/>
    </source>
</evidence>
<dbReference type="AlphaFoldDB" id="A0A7G2DT95"/>
<reference evidence="4 5" key="1">
    <citation type="submission" date="2020-09" db="EMBL/GenBank/DDBJ databases">
        <authorList>
            <person name="Ashkenazy H."/>
        </authorList>
    </citation>
    <scope>NUCLEOTIDE SEQUENCE [LARGE SCALE GENOMIC DNA]</scope>
    <source>
        <strain evidence="5">cv. Cdm-0</strain>
    </source>
</reference>
<sequence>MDLMVSTSSAQEGFCLIQQFHREYKRGNKLDVSCRTSGSISSKIPLGSRKRNRLVLVSAASKVESSGLNGRAQKFETLSSGYSNSNGNGHYSSVNSSFALEDVESNNHLRQMVRTGELEEGFKFLENMVYHGNVPDIIPCTTLIRGFCRLGKTRKAAKILEILEGSGAVPDVITYNVMISGKGCSPVLITYNTVIDGLAKAGKTGKAIKLLDEMRAKDLKPDTITYSSLVGGLSREGKVDEAIKFFHEFERMGIRPNAVTFNSIMLGLCKSRQTDRAIDFLVFMINRGCKPNETSYTILIEGLAYEGMAKEALELLNELCNKGLMKKSSAEQVAGKM</sequence>
<dbReference type="FunFam" id="1.25.40.10:FF:000294">
    <property type="entry name" value="Pentatricopeptide repeat-containing protein At1g09900"/>
    <property type="match status" value="1"/>
</dbReference>
<feature type="repeat" description="PPR" evidence="3">
    <location>
        <begin position="136"/>
        <end position="170"/>
    </location>
</feature>
<evidence type="ECO:0000313" key="4">
    <source>
        <dbReference type="EMBL" id="CAD5312253.1"/>
    </source>
</evidence>
<organism evidence="4 5">
    <name type="scientific">Arabidopsis thaliana</name>
    <name type="common">Mouse-ear cress</name>
    <dbReference type="NCBI Taxonomy" id="3702"/>
    <lineage>
        <taxon>Eukaryota</taxon>
        <taxon>Viridiplantae</taxon>
        <taxon>Streptophyta</taxon>
        <taxon>Embryophyta</taxon>
        <taxon>Tracheophyta</taxon>
        <taxon>Spermatophyta</taxon>
        <taxon>Magnoliopsida</taxon>
        <taxon>eudicotyledons</taxon>
        <taxon>Gunneridae</taxon>
        <taxon>Pentapetalae</taxon>
        <taxon>rosids</taxon>
        <taxon>malvids</taxon>
        <taxon>Brassicales</taxon>
        <taxon>Brassicaceae</taxon>
        <taxon>Camelineae</taxon>
        <taxon>Arabidopsis</taxon>
    </lineage>
</organism>
<dbReference type="EMBL" id="LR881466">
    <property type="protein sequence ID" value="CAD5312253.1"/>
    <property type="molecule type" value="Genomic_DNA"/>
</dbReference>
<dbReference type="PROSITE" id="PS51375">
    <property type="entry name" value="PPR"/>
    <property type="match status" value="5"/>
</dbReference>
<keyword evidence="2" id="KW-0677">Repeat</keyword>
<feature type="repeat" description="PPR" evidence="3">
    <location>
        <begin position="222"/>
        <end position="256"/>
    </location>
</feature>
<protein>
    <submittedName>
        <fullName evidence="4">(thale cress) hypothetical protein</fullName>
    </submittedName>
</protein>